<evidence type="ECO:0008006" key="4">
    <source>
        <dbReference type="Google" id="ProtNLM"/>
    </source>
</evidence>
<sequence>MKRLLFIFLAILSATLSLVGAQTHSLSVKTWISEEVKEDFHSTGRIFLFVSESSMDQPRKNTWPSKGNKIFAATIKKWEADKIFTFDASSELTKSVEVSLGQLPEGRYTVQVLWDQNLHGAGIDDPGNLYSESVRINLSENYQLDLPLKFRTESEKLEEHPLLHEVDFKSRVLSKWWKKEVRMKAAVLLPSRFFEEPDRKFPVRYNIAGYGGRYTRANQFVKWDKNFMDWWESDDALQIINVFLDGNGPFGDCYQLDSDNSGPYGTALIEELIPYIENRFRGMGTPESRFLDGCSTGGWVSLALQLFYPDFFGGCFSYSPDPVDFENFQLINIYNDENAYVNEYGYLRPIVRKTSGEPTVSQKDFIHFENVLGWNNAYNTSGGQFSAFTALFSPKGKGGLPKPLFHPQTGEIDNEVAEHWRKYDLKQYVENNWETIGPKIQGKIWIWMGDMDNFYLNPALRAFDEMLQKMKNPESDVTIIFEPMQGHCNGYNERTVLSQIKEKTQKK</sequence>
<dbReference type="OrthoDB" id="9768282at2"/>
<dbReference type="RefSeq" id="WP_119350083.1">
    <property type="nucleotide sequence ID" value="NZ_QWET01000007.1"/>
</dbReference>
<dbReference type="EMBL" id="QWET01000007">
    <property type="protein sequence ID" value="RIH65161.1"/>
    <property type="molecule type" value="Genomic_DNA"/>
</dbReference>
<dbReference type="PANTHER" id="PTHR48098:SF3">
    <property type="entry name" value="IRON(III) ENTEROBACTIN ESTERASE"/>
    <property type="match status" value="1"/>
</dbReference>
<evidence type="ECO:0000256" key="1">
    <source>
        <dbReference type="SAM" id="SignalP"/>
    </source>
</evidence>
<dbReference type="Proteomes" id="UP000266441">
    <property type="component" value="Unassembled WGS sequence"/>
</dbReference>
<keyword evidence="3" id="KW-1185">Reference proteome</keyword>
<dbReference type="SUPFAM" id="SSF53474">
    <property type="entry name" value="alpha/beta-Hydrolases"/>
    <property type="match status" value="1"/>
</dbReference>
<evidence type="ECO:0000313" key="2">
    <source>
        <dbReference type="EMBL" id="RIH65161.1"/>
    </source>
</evidence>
<evidence type="ECO:0000313" key="3">
    <source>
        <dbReference type="Proteomes" id="UP000266441"/>
    </source>
</evidence>
<reference evidence="2 3" key="1">
    <citation type="journal article" date="2015" name="Int. J. Syst. Evol. Microbiol.">
        <title>Mariniphaga sediminis sp. nov., isolated from coastal sediment.</title>
        <authorList>
            <person name="Wang F.Q."/>
            <person name="Shen Q.Y."/>
            <person name="Chen G.J."/>
            <person name="Du Z.J."/>
        </authorList>
    </citation>
    <scope>NUCLEOTIDE SEQUENCE [LARGE SCALE GENOMIC DNA]</scope>
    <source>
        <strain evidence="2 3">SY21</strain>
    </source>
</reference>
<feature type="chain" id="PRO_5017330950" description="Esterase" evidence="1">
    <location>
        <begin position="22"/>
        <end position="507"/>
    </location>
</feature>
<organism evidence="2 3">
    <name type="scientific">Mariniphaga sediminis</name>
    <dbReference type="NCBI Taxonomy" id="1628158"/>
    <lineage>
        <taxon>Bacteria</taxon>
        <taxon>Pseudomonadati</taxon>
        <taxon>Bacteroidota</taxon>
        <taxon>Bacteroidia</taxon>
        <taxon>Marinilabiliales</taxon>
        <taxon>Prolixibacteraceae</taxon>
        <taxon>Mariniphaga</taxon>
    </lineage>
</organism>
<dbReference type="Pfam" id="PF00756">
    <property type="entry name" value="Esterase"/>
    <property type="match status" value="1"/>
</dbReference>
<dbReference type="InterPro" id="IPR029058">
    <property type="entry name" value="AB_hydrolase_fold"/>
</dbReference>
<name>A0A399D379_9BACT</name>
<dbReference type="PANTHER" id="PTHR48098">
    <property type="entry name" value="ENTEROCHELIN ESTERASE-RELATED"/>
    <property type="match status" value="1"/>
</dbReference>
<accession>A0A399D379</accession>
<dbReference type="Gene3D" id="3.40.50.1820">
    <property type="entry name" value="alpha/beta hydrolase"/>
    <property type="match status" value="1"/>
</dbReference>
<feature type="signal peptide" evidence="1">
    <location>
        <begin position="1"/>
        <end position="21"/>
    </location>
</feature>
<keyword evidence="1" id="KW-0732">Signal</keyword>
<proteinExistence type="predicted"/>
<dbReference type="AlphaFoldDB" id="A0A399D379"/>
<dbReference type="InterPro" id="IPR000801">
    <property type="entry name" value="Esterase-like"/>
</dbReference>
<comment type="caution">
    <text evidence="2">The sequence shown here is derived from an EMBL/GenBank/DDBJ whole genome shotgun (WGS) entry which is preliminary data.</text>
</comment>
<dbReference type="InterPro" id="IPR050583">
    <property type="entry name" value="Mycobacterial_A85_antigen"/>
</dbReference>
<protein>
    <recommendedName>
        <fullName evidence="4">Esterase</fullName>
    </recommendedName>
</protein>
<gene>
    <name evidence="2" type="ORF">D1164_11285</name>
</gene>